<keyword evidence="5 8" id="KW-0378">Hydrolase</keyword>
<keyword evidence="6 8" id="KW-0368">Histidine biosynthesis</keyword>
<evidence type="ECO:0000256" key="5">
    <source>
        <dbReference type="ARBA" id="ARBA00022801"/>
    </source>
</evidence>
<dbReference type="eggNOG" id="COG1387">
    <property type="taxonomic scope" value="Bacteria"/>
</dbReference>
<proteinExistence type="inferred from homology"/>
<dbReference type="InterPro" id="IPR004013">
    <property type="entry name" value="PHP_dom"/>
</dbReference>
<evidence type="ECO:0000256" key="8">
    <source>
        <dbReference type="RuleBase" id="RU366003"/>
    </source>
</evidence>
<sequence length="266" mass="30471">MYSALSDYHVHTPLCHHATGWPVEFARRAVELGLGELGFADHNPMAEYFDDWRMSREELPRYLEEVEKARAEFSQLSIRIGLECDFLAGREAWIEELAGLAEWDFLIGSVHYMPEGWEVDHPKYVGRHAGHAEEIWTTYWRVYEQCIRSGLFDFVAHPDLPKKFGFRPEGDLRRFYEPVIAALAETKTPFEINTAGWRKDCREQYPALEFLQLAHAAEVPLLINSDAHAVEELGAGFADAVALAKAAGYTQTGRFRRREISFVPLP</sequence>
<dbReference type="AlphaFoldDB" id="B4D7M1"/>
<comment type="pathway">
    <text evidence="1 8">Amino-acid biosynthesis; L-histidine biosynthesis; L-histidine from 5-phospho-alpha-D-ribose 1-diphosphate: step 8/9.</text>
</comment>
<dbReference type="GO" id="GO:0004401">
    <property type="term" value="F:histidinol-phosphatase activity"/>
    <property type="evidence" value="ECO:0007669"/>
    <property type="project" value="UniProtKB-UniRule"/>
</dbReference>
<dbReference type="InterPro" id="IPR016195">
    <property type="entry name" value="Pol/histidinol_Pase-like"/>
</dbReference>
<dbReference type="CDD" id="cd12110">
    <property type="entry name" value="PHP_HisPPase_Hisj_like"/>
    <property type="match status" value="1"/>
</dbReference>
<evidence type="ECO:0000256" key="4">
    <source>
        <dbReference type="ARBA" id="ARBA00022605"/>
    </source>
</evidence>
<keyword evidence="11" id="KW-1185">Reference proteome</keyword>
<comment type="catalytic activity">
    <reaction evidence="7 8">
        <text>L-histidinol phosphate + H2O = L-histidinol + phosphate</text>
        <dbReference type="Rhea" id="RHEA:14465"/>
        <dbReference type="ChEBI" id="CHEBI:15377"/>
        <dbReference type="ChEBI" id="CHEBI:43474"/>
        <dbReference type="ChEBI" id="CHEBI:57699"/>
        <dbReference type="ChEBI" id="CHEBI:57980"/>
        <dbReference type="EC" id="3.1.3.15"/>
    </reaction>
</comment>
<comment type="similarity">
    <text evidence="2 8">Belongs to the PHP hydrolase family. HisK subfamily.</text>
</comment>
<comment type="caution">
    <text evidence="10">The sequence shown here is derived from an EMBL/GenBank/DDBJ whole genome shotgun (WGS) entry which is preliminary data.</text>
</comment>
<dbReference type="InterPro" id="IPR010140">
    <property type="entry name" value="Histidinol_P_phosphatase_HisJ"/>
</dbReference>
<keyword evidence="4 8" id="KW-0028">Amino-acid biosynthesis</keyword>
<dbReference type="EMBL" id="ABVL01000018">
    <property type="protein sequence ID" value="EDY17638.1"/>
    <property type="molecule type" value="Genomic_DNA"/>
</dbReference>
<dbReference type="PANTHER" id="PTHR21039:SF0">
    <property type="entry name" value="HISTIDINOL-PHOSPHATASE"/>
    <property type="match status" value="1"/>
</dbReference>
<feature type="domain" description="PHP" evidence="9">
    <location>
        <begin position="7"/>
        <end position="195"/>
    </location>
</feature>
<name>B4D7M1_9BACT</name>
<gene>
    <name evidence="10" type="ORF">CfE428DRAFT_4936</name>
</gene>
<evidence type="ECO:0000256" key="7">
    <source>
        <dbReference type="ARBA" id="ARBA00049158"/>
    </source>
</evidence>
<dbReference type="InParanoid" id="B4D7M1"/>
<dbReference type="STRING" id="497964.CfE428DRAFT_4936"/>
<dbReference type="EC" id="3.1.3.15" evidence="3 8"/>
<dbReference type="NCBIfam" id="NF005596">
    <property type="entry name" value="PRK07328.1"/>
    <property type="match status" value="1"/>
</dbReference>
<protein>
    <recommendedName>
        <fullName evidence="3 8">Histidinol-phosphatase</fullName>
        <shortName evidence="8">HolPase</shortName>
        <ecNumber evidence="3 8">3.1.3.15</ecNumber>
    </recommendedName>
</protein>
<dbReference type="PANTHER" id="PTHR21039">
    <property type="entry name" value="HISTIDINOL PHOSPHATASE-RELATED"/>
    <property type="match status" value="1"/>
</dbReference>
<evidence type="ECO:0000256" key="1">
    <source>
        <dbReference type="ARBA" id="ARBA00004970"/>
    </source>
</evidence>
<dbReference type="GO" id="GO:0000105">
    <property type="term" value="P:L-histidine biosynthetic process"/>
    <property type="evidence" value="ECO:0007669"/>
    <property type="project" value="UniProtKB-UniRule"/>
</dbReference>
<dbReference type="NCBIfam" id="TIGR01856">
    <property type="entry name" value="hisJ_fam"/>
    <property type="match status" value="1"/>
</dbReference>
<evidence type="ECO:0000256" key="3">
    <source>
        <dbReference type="ARBA" id="ARBA00013085"/>
    </source>
</evidence>
<dbReference type="Proteomes" id="UP000005824">
    <property type="component" value="Unassembled WGS sequence"/>
</dbReference>
<evidence type="ECO:0000259" key="9">
    <source>
        <dbReference type="Pfam" id="PF02811"/>
    </source>
</evidence>
<reference evidence="10 11" key="1">
    <citation type="journal article" date="2011" name="J. Bacteriol.">
        <title>Genome sequence of Chthoniobacter flavus Ellin428, an aerobic heterotrophic soil bacterium.</title>
        <authorList>
            <person name="Kant R."/>
            <person name="van Passel M.W."/>
            <person name="Palva A."/>
            <person name="Lucas S."/>
            <person name="Lapidus A."/>
            <person name="Glavina Del Rio T."/>
            <person name="Dalin E."/>
            <person name="Tice H."/>
            <person name="Bruce D."/>
            <person name="Goodwin L."/>
            <person name="Pitluck S."/>
            <person name="Larimer F.W."/>
            <person name="Land M.L."/>
            <person name="Hauser L."/>
            <person name="Sangwan P."/>
            <person name="de Vos W.M."/>
            <person name="Janssen P.H."/>
            <person name="Smidt H."/>
        </authorList>
    </citation>
    <scope>NUCLEOTIDE SEQUENCE [LARGE SCALE GENOMIC DNA]</scope>
    <source>
        <strain evidence="10 11">Ellin428</strain>
    </source>
</reference>
<evidence type="ECO:0000313" key="11">
    <source>
        <dbReference type="Proteomes" id="UP000005824"/>
    </source>
</evidence>
<organism evidence="10 11">
    <name type="scientific">Chthoniobacter flavus Ellin428</name>
    <dbReference type="NCBI Taxonomy" id="497964"/>
    <lineage>
        <taxon>Bacteria</taxon>
        <taxon>Pseudomonadati</taxon>
        <taxon>Verrucomicrobiota</taxon>
        <taxon>Spartobacteria</taxon>
        <taxon>Chthoniobacterales</taxon>
        <taxon>Chthoniobacteraceae</taxon>
        <taxon>Chthoniobacter</taxon>
    </lineage>
</organism>
<dbReference type="GO" id="GO:0005737">
    <property type="term" value="C:cytoplasm"/>
    <property type="evidence" value="ECO:0007669"/>
    <property type="project" value="TreeGrafter"/>
</dbReference>
<dbReference type="Pfam" id="PF02811">
    <property type="entry name" value="PHP"/>
    <property type="match status" value="1"/>
</dbReference>
<dbReference type="Gene3D" id="3.20.20.140">
    <property type="entry name" value="Metal-dependent hydrolases"/>
    <property type="match status" value="1"/>
</dbReference>
<dbReference type="UniPathway" id="UPA00031">
    <property type="reaction ID" value="UER00013"/>
</dbReference>
<evidence type="ECO:0000256" key="6">
    <source>
        <dbReference type="ARBA" id="ARBA00023102"/>
    </source>
</evidence>
<accession>B4D7M1</accession>
<dbReference type="SUPFAM" id="SSF89550">
    <property type="entry name" value="PHP domain-like"/>
    <property type="match status" value="1"/>
</dbReference>
<evidence type="ECO:0000256" key="2">
    <source>
        <dbReference type="ARBA" id="ARBA00009152"/>
    </source>
</evidence>
<dbReference type="RefSeq" id="WP_006982257.1">
    <property type="nucleotide sequence ID" value="NZ_ABVL01000018.1"/>
</dbReference>
<evidence type="ECO:0000313" key="10">
    <source>
        <dbReference type="EMBL" id="EDY17638.1"/>
    </source>
</evidence>